<dbReference type="PROSITE" id="PS00941">
    <property type="entry name" value="CARBOXYLESTERASE_B_2"/>
    <property type="match status" value="1"/>
</dbReference>
<organism evidence="7 8">
    <name type="scientific">Limulus polyphemus</name>
    <name type="common">Atlantic horseshoe crab</name>
    <dbReference type="NCBI Taxonomy" id="6850"/>
    <lineage>
        <taxon>Eukaryota</taxon>
        <taxon>Metazoa</taxon>
        <taxon>Ecdysozoa</taxon>
        <taxon>Arthropoda</taxon>
        <taxon>Chelicerata</taxon>
        <taxon>Merostomata</taxon>
        <taxon>Xiphosura</taxon>
        <taxon>Limulidae</taxon>
        <taxon>Limulus</taxon>
    </lineage>
</organism>
<name>A0ABM1C3D9_LIMPO</name>
<protein>
    <recommendedName>
        <fullName evidence="5">Carboxylic ester hydrolase</fullName>
        <ecNumber evidence="5">3.1.1.-</ecNumber>
    </recommendedName>
</protein>
<keyword evidence="3 5" id="KW-0378">Hydrolase</keyword>
<evidence type="ECO:0000256" key="2">
    <source>
        <dbReference type="ARBA" id="ARBA00022487"/>
    </source>
</evidence>
<dbReference type="InterPro" id="IPR019826">
    <property type="entry name" value="Carboxylesterase_B_AS"/>
</dbReference>
<dbReference type="InterPro" id="IPR029058">
    <property type="entry name" value="AB_hydrolase_fold"/>
</dbReference>
<evidence type="ECO:0000256" key="4">
    <source>
        <dbReference type="ARBA" id="ARBA00023180"/>
    </source>
</evidence>
<gene>
    <name evidence="8" type="primary">LOC106477446</name>
</gene>
<dbReference type="Pfam" id="PF00135">
    <property type="entry name" value="COesterase"/>
    <property type="match status" value="1"/>
</dbReference>
<dbReference type="SUPFAM" id="SSF53474">
    <property type="entry name" value="alpha/beta-Hydrolases"/>
    <property type="match status" value="1"/>
</dbReference>
<dbReference type="PANTHER" id="PTHR43918:SF4">
    <property type="entry name" value="CARBOXYLIC ESTER HYDROLASE"/>
    <property type="match status" value="1"/>
</dbReference>
<dbReference type="PROSITE" id="PS00122">
    <property type="entry name" value="CARBOXYLESTERASE_B_1"/>
    <property type="match status" value="1"/>
</dbReference>
<dbReference type="Gene3D" id="3.40.50.1820">
    <property type="entry name" value="alpha/beta hydrolase"/>
    <property type="match status" value="1"/>
</dbReference>
<dbReference type="InterPro" id="IPR002018">
    <property type="entry name" value="CarbesteraseB"/>
</dbReference>
<sequence>MAKANVFILLCLELTFRSCNSEFTPVIKTNSGSLRGQTCRILGKPIFKYLGVPYATPPVGNLRFGKPLAVGQWDGVYEATEQPLPCVQKIKYSPYPWKTNQSESSEDCLYLNIWTPELIGTGELRPVLVWIYGGSFTHGSIDIDFYDGSVLSAYGDVVVASMNYRVGLFGFLNAGTKSCPGNMGLHDQLLAMKWIKENIEFFGGDPKRITLFGESAGAISIGAHLVSPLSRGLFARAILQSGSLYGPIVKGRDGLSGRSKVSEISKHVGCLNDEDVDIENMVKCLKTVPAEELLGAAKEKRGDFGPTFGDDYIPIDPNEAFKTGSFQNVELLIGANRDEGSHFLPSMFPQIFDRRNDETDDVTKGNAALYMEMIFRNFPDIESELVAQFYLQNISVDDHVIVFILIFL</sequence>
<feature type="domain" description="Carboxylesterase type B" evidence="6">
    <location>
        <begin position="25"/>
        <end position="388"/>
    </location>
</feature>
<evidence type="ECO:0000256" key="5">
    <source>
        <dbReference type="RuleBase" id="RU361235"/>
    </source>
</evidence>
<comment type="similarity">
    <text evidence="1 5">Belongs to the type-B carboxylesterase/lipase family.</text>
</comment>
<dbReference type="EC" id="3.1.1.-" evidence="5"/>
<evidence type="ECO:0000256" key="1">
    <source>
        <dbReference type="ARBA" id="ARBA00005964"/>
    </source>
</evidence>
<feature type="signal peptide" evidence="5">
    <location>
        <begin position="1"/>
        <end position="21"/>
    </location>
</feature>
<proteinExistence type="inferred from homology"/>
<dbReference type="Proteomes" id="UP000694941">
    <property type="component" value="Unplaced"/>
</dbReference>
<dbReference type="InterPro" id="IPR050654">
    <property type="entry name" value="AChE-related_enzymes"/>
</dbReference>
<dbReference type="PANTHER" id="PTHR43918">
    <property type="entry name" value="ACETYLCHOLINESTERASE"/>
    <property type="match status" value="1"/>
</dbReference>
<keyword evidence="2" id="KW-0719">Serine esterase</keyword>
<dbReference type="InterPro" id="IPR019819">
    <property type="entry name" value="Carboxylesterase_B_CS"/>
</dbReference>
<reference evidence="8" key="1">
    <citation type="submission" date="2025-08" db="UniProtKB">
        <authorList>
            <consortium name="RefSeq"/>
        </authorList>
    </citation>
    <scope>IDENTIFICATION</scope>
    <source>
        <tissue evidence="8">Muscle</tissue>
    </source>
</reference>
<accession>A0ABM1C3D9</accession>
<dbReference type="RefSeq" id="XP_013793463.1">
    <property type="nucleotide sequence ID" value="XM_013938009.2"/>
</dbReference>
<dbReference type="GeneID" id="106477446"/>
<evidence type="ECO:0000256" key="3">
    <source>
        <dbReference type="ARBA" id="ARBA00022801"/>
    </source>
</evidence>
<evidence type="ECO:0000259" key="6">
    <source>
        <dbReference type="Pfam" id="PF00135"/>
    </source>
</evidence>
<evidence type="ECO:0000313" key="8">
    <source>
        <dbReference type="RefSeq" id="XP_013793463.1"/>
    </source>
</evidence>
<feature type="chain" id="PRO_5044955342" description="Carboxylic ester hydrolase" evidence="5">
    <location>
        <begin position="22"/>
        <end position="408"/>
    </location>
</feature>
<evidence type="ECO:0000313" key="7">
    <source>
        <dbReference type="Proteomes" id="UP000694941"/>
    </source>
</evidence>
<keyword evidence="5" id="KW-0732">Signal</keyword>
<keyword evidence="7" id="KW-1185">Reference proteome</keyword>
<keyword evidence="4" id="KW-0325">Glycoprotein</keyword>